<evidence type="ECO:0000313" key="2">
    <source>
        <dbReference type="EMBL" id="GAD89965.1"/>
    </source>
</evidence>
<name>V5HLA5_9VIBR</name>
<dbReference type="Proteomes" id="UP000017800">
    <property type="component" value="Unassembled WGS sequence"/>
</dbReference>
<keyword evidence="3" id="KW-1185">Reference proteome</keyword>
<dbReference type="AlphaFoldDB" id="V5HLA5"/>
<evidence type="ECO:0000259" key="1">
    <source>
        <dbReference type="Pfam" id="PF07514"/>
    </source>
</evidence>
<gene>
    <name evidence="2" type="ORF">VHA01S_030_00400</name>
</gene>
<accession>V5HLA5</accession>
<sequence length="540" mass="61116">MFTRLKTFLTGSNQRGSIKRIELYGLDNLDDDSIGYPPNPQGIPIVQPRVLRERLESEIQFIRNELGMTFDDFDLYILPVMETLITYADLLPASEYKHHSTGGGLIAHSFDVAKRAMRDAQHTQFPKGHGFLSDTQRSNIQWKAGTVLSALLHDGGKILADLIVTNGDDDNELIWDAHSESTIHEWAARNEIERYFIRWRKQRHQKHQNASLMVMQRLIPQATWSWIDTCYDGKQIHSAMLSAVANADLSHPVSKIVAEADSASARKDMLTKNSHITKEVKRAPLSEILADLMKHYVLTNKWDINRKDAPVWFVNEDLYVVWSSAIPDLLEDMHAMGYMIPQVPEVLARTMIEEGMALPNGDEPLFAIYPEILGDAKKPVKLSVLKIRNVERLVIEQNKLYSISEHKQKRKAPPIIDIPPEELDIPEIPPMTQHQKRFESSLDTIDRVLGGMSTNNNKQDLGQTISTVEDEHKTAGPQPCFECDVAKFIHSKFDYDTVNGSINVPASDLLDVIIAMQESGWDLDDARAAITDSHEVSINE</sequence>
<proteinExistence type="predicted"/>
<comment type="caution">
    <text evidence="2">The sequence shown here is derived from an EMBL/GenBank/DDBJ whole genome shotgun (WGS) entry which is preliminary data.</text>
</comment>
<dbReference type="EMBL" id="BAUJ01000030">
    <property type="protein sequence ID" value="GAD89965.1"/>
    <property type="molecule type" value="Genomic_DNA"/>
</dbReference>
<dbReference type="InterPro" id="IPR011119">
    <property type="entry name" value="Unchr_helicase_relaxase_TraI"/>
</dbReference>
<feature type="domain" description="Uncharacterised" evidence="1">
    <location>
        <begin position="56"/>
        <end position="362"/>
    </location>
</feature>
<reference evidence="2 3" key="1">
    <citation type="submission" date="2013-10" db="EMBL/GenBank/DDBJ databases">
        <authorList>
            <person name="Ichikawa N."/>
            <person name="Kimura A."/>
            <person name="Ohji S."/>
            <person name="Hosoyama A."/>
            <person name="Fujita N."/>
        </authorList>
    </citation>
    <scope>NUCLEOTIDE SEQUENCE [LARGE SCALE GENOMIC DNA]</scope>
    <source>
        <strain evidence="2 3">NBRC 102217</strain>
    </source>
</reference>
<dbReference type="NCBIfam" id="NF041494">
    <property type="entry name" value="MobH"/>
    <property type="match status" value="1"/>
</dbReference>
<dbReference type="Gene3D" id="1.10.3210.40">
    <property type="match status" value="1"/>
</dbReference>
<dbReference type="eggNOG" id="COG3481">
    <property type="taxonomic scope" value="Bacteria"/>
</dbReference>
<reference evidence="2 3" key="2">
    <citation type="submission" date="2013-11" db="EMBL/GenBank/DDBJ databases">
        <title>Whole genome shotgun sequence of Vibrio halioticoli NBRC 102217.</title>
        <authorList>
            <person name="Isaki S."/>
            <person name="Kimura A."/>
            <person name="Ohji S."/>
            <person name="Hosoyama A."/>
            <person name="Fujita N."/>
            <person name="Hashimoto M."/>
            <person name="Hosoyama Y."/>
            <person name="Yamazoe A."/>
        </authorList>
    </citation>
    <scope>NUCLEOTIDE SEQUENCE [LARGE SCALE GENOMIC DNA]</scope>
    <source>
        <strain evidence="2 3">NBRC 102217</strain>
    </source>
</reference>
<dbReference type="Pfam" id="PF07514">
    <property type="entry name" value="TraI_2"/>
    <property type="match status" value="1"/>
</dbReference>
<evidence type="ECO:0000313" key="3">
    <source>
        <dbReference type="Proteomes" id="UP000017800"/>
    </source>
</evidence>
<organism evidence="2 3">
    <name type="scientific">Vibrio halioticoli NBRC 102217</name>
    <dbReference type="NCBI Taxonomy" id="1219072"/>
    <lineage>
        <taxon>Bacteria</taxon>
        <taxon>Pseudomonadati</taxon>
        <taxon>Pseudomonadota</taxon>
        <taxon>Gammaproteobacteria</taxon>
        <taxon>Vibrionales</taxon>
        <taxon>Vibrionaceae</taxon>
        <taxon>Vibrio</taxon>
    </lineage>
</organism>
<protein>
    <recommendedName>
        <fullName evidence="1">Uncharacterized domain-containing protein</fullName>
    </recommendedName>
</protein>